<protein>
    <submittedName>
        <fullName evidence="5">CHAT domain-containing protein</fullName>
    </submittedName>
</protein>
<comment type="caution">
    <text evidence="5">The sequence shown here is derived from an EMBL/GenBank/DDBJ whole genome shotgun (WGS) entry which is preliminary data.</text>
</comment>
<dbReference type="Proteomes" id="UP000823598">
    <property type="component" value="Unassembled WGS sequence"/>
</dbReference>
<dbReference type="InterPro" id="IPR019734">
    <property type="entry name" value="TPR_rpt"/>
</dbReference>
<keyword evidence="2 3" id="KW-0802">TPR repeat</keyword>
<evidence type="ECO:0000256" key="1">
    <source>
        <dbReference type="ARBA" id="ARBA00022737"/>
    </source>
</evidence>
<dbReference type="InterPro" id="IPR024983">
    <property type="entry name" value="CHAT_dom"/>
</dbReference>
<evidence type="ECO:0000259" key="4">
    <source>
        <dbReference type="Pfam" id="PF12770"/>
    </source>
</evidence>
<feature type="repeat" description="TPR" evidence="3">
    <location>
        <begin position="379"/>
        <end position="412"/>
    </location>
</feature>
<dbReference type="AlphaFoldDB" id="A0A9D9INM2"/>
<dbReference type="InterPro" id="IPR011990">
    <property type="entry name" value="TPR-like_helical_dom_sf"/>
</dbReference>
<name>A0A9D9INM2_9BACT</name>
<dbReference type="Pfam" id="PF13424">
    <property type="entry name" value="TPR_12"/>
    <property type="match status" value="5"/>
</dbReference>
<dbReference type="PANTHER" id="PTHR45641:SF19">
    <property type="entry name" value="NEPHROCYSTIN-3"/>
    <property type="match status" value="1"/>
</dbReference>
<keyword evidence="1" id="KW-0677">Repeat</keyword>
<evidence type="ECO:0000313" key="5">
    <source>
        <dbReference type="EMBL" id="MBO8475590.1"/>
    </source>
</evidence>
<evidence type="ECO:0000313" key="6">
    <source>
        <dbReference type="Proteomes" id="UP000823598"/>
    </source>
</evidence>
<reference evidence="5" key="2">
    <citation type="journal article" date="2021" name="PeerJ">
        <title>Extensive microbial diversity within the chicken gut microbiome revealed by metagenomics and culture.</title>
        <authorList>
            <person name="Gilroy R."/>
            <person name="Ravi A."/>
            <person name="Getino M."/>
            <person name="Pursley I."/>
            <person name="Horton D.L."/>
            <person name="Alikhan N.F."/>
            <person name="Baker D."/>
            <person name="Gharbi K."/>
            <person name="Hall N."/>
            <person name="Watson M."/>
            <person name="Adriaenssens E.M."/>
            <person name="Foster-Nyarko E."/>
            <person name="Jarju S."/>
            <person name="Secka A."/>
            <person name="Antonio M."/>
            <person name="Oren A."/>
            <person name="Chaudhuri R.R."/>
            <person name="La Ragione R."/>
            <person name="Hildebrand F."/>
            <person name="Pallen M.J."/>
        </authorList>
    </citation>
    <scope>NUCLEOTIDE SEQUENCE</scope>
    <source>
        <strain evidence="5">6919</strain>
    </source>
</reference>
<proteinExistence type="predicted"/>
<evidence type="ECO:0000256" key="3">
    <source>
        <dbReference type="PROSITE-ProRule" id="PRU00339"/>
    </source>
</evidence>
<feature type="non-terminal residue" evidence="5">
    <location>
        <position position="1"/>
    </location>
</feature>
<dbReference type="PROSITE" id="PS50005">
    <property type="entry name" value="TPR"/>
    <property type="match status" value="3"/>
</dbReference>
<dbReference type="PANTHER" id="PTHR45641">
    <property type="entry name" value="TETRATRICOPEPTIDE REPEAT PROTEIN (AFU_ORTHOLOGUE AFUA_6G03870)"/>
    <property type="match status" value="1"/>
</dbReference>
<dbReference type="SMART" id="SM00028">
    <property type="entry name" value="TPR"/>
    <property type="match status" value="12"/>
</dbReference>
<accession>A0A9D9INM2</accession>
<organism evidence="5 6">
    <name type="scientific">Candidatus Limisoma faecipullorum</name>
    <dbReference type="NCBI Taxonomy" id="2840854"/>
    <lineage>
        <taxon>Bacteria</taxon>
        <taxon>Pseudomonadati</taxon>
        <taxon>Bacteroidota</taxon>
        <taxon>Bacteroidia</taxon>
        <taxon>Bacteroidales</taxon>
        <taxon>Candidatus Limisoma</taxon>
    </lineage>
</organism>
<dbReference type="Pfam" id="PF13374">
    <property type="entry name" value="TPR_10"/>
    <property type="match status" value="2"/>
</dbReference>
<dbReference type="Gene3D" id="1.25.40.10">
    <property type="entry name" value="Tetratricopeptide repeat domain"/>
    <property type="match status" value="4"/>
</dbReference>
<reference evidence="5" key="1">
    <citation type="submission" date="2020-10" db="EMBL/GenBank/DDBJ databases">
        <authorList>
            <person name="Gilroy R."/>
        </authorList>
    </citation>
    <scope>NUCLEOTIDE SEQUENCE</scope>
    <source>
        <strain evidence="5">6919</strain>
    </source>
</reference>
<feature type="repeat" description="TPR" evidence="3">
    <location>
        <begin position="421"/>
        <end position="454"/>
    </location>
</feature>
<feature type="repeat" description="TPR" evidence="3">
    <location>
        <begin position="505"/>
        <end position="538"/>
    </location>
</feature>
<sequence>VTSLEYLAKYNHLLGNNIEAVRLGTEALGIIGTVFGKDSPDYALILNDLSFYHHTLGNDEEAIPLIKEALGIREKAYGKEHSAYCAALCNLALYYASSENYADAIRIGTEAIGLCEKSFGKESTTYAKLLNDLSLWYKSLGDYNNAIRLVSEALTIWECKFGKMSPAYFTSLYNLASYYNLSGNYMEAIRLGTEALSLDEKLHGNKTLSYAASLNNLALYKSNFGNYTEAISLVSEALNIQKELIGKEHPDYAISLANLASYNSGLGNYVEAIHLVSEALAVFKKVYGKESSTYSIFLNSLSSYEFSLGNYSEAMRLTYEALAIQEKLFGKESPAYATTLGNLAFHNFKLGNYLEAIRIDLQVMDIRKKTLGKNHPYYASSLTRLAQDYFVLGNYNDALHMVENALKIQEMTIGKNHPEYASSLNVLAMCYSSLENYDEAIRVGEKALNITEKVFGKGHVNTSEGINNLAYYNSITGNYSEAIQLGTEALKIREKSYGKENSYYATSLNNLGKYNYYLGNYSEAIRLGTEALKILENTIGKNHPYSAKTLENLATYNWKIGSADAVGYCVEATDVLSGIVRRTFADLTARERNLFWEQYKVWFEGTIHSIAYDMPSDSLAENGYNGALMAKGLLLNSEMELSTLLKESGDSEVANIYNSLKNLRLQINKLYEMPVAERPLDTDSLERAAQGLERQLVQRSKAYGDYTANLVIDWKQVRQRLGNGEMAVEFVSFPLRNDSVMYAAYCLRKDIASPKMVPLFEERQLTSMDKRLYLSSPMLYNLIWKPLEKEMKGVTTVYFAPAGELYNLPIENLPVGEGTYNSDIRGYRRLSSTRQLALRRNGVEVAKAAVYGGLKYDTDTVTLANDSRKYRTAEPVQWSSRAVADSLGMRDGVYELPATKIEAEEIDKALETAQIDTRLYTDTIGTEASFKAMSGNGVNALHIATHGFYWTEREAAQLDGLAFLGTDMPAAVKEDKALTRSGLLFAGANTALKGLPLPEGVEDGVLTAKEIAGMDLRRLDLVALSACQTGLGEITGDGVFGLQRGFKKAGANTLLISLWKVDDTATQLLMTQFYKNLLSGMGKYEALAAAQKYLRELEVEVKPEKTAFQQIMDGKDGKKEKNPEHKTVRKYANPYYWAAFVLLDGIN</sequence>
<dbReference type="EMBL" id="JADIMC010000015">
    <property type="protein sequence ID" value="MBO8475590.1"/>
    <property type="molecule type" value="Genomic_DNA"/>
</dbReference>
<feature type="domain" description="CHAT" evidence="4">
    <location>
        <begin position="779"/>
        <end position="1142"/>
    </location>
</feature>
<dbReference type="SUPFAM" id="SSF48452">
    <property type="entry name" value="TPR-like"/>
    <property type="match status" value="5"/>
</dbReference>
<dbReference type="Pfam" id="PF12770">
    <property type="entry name" value="CHAT"/>
    <property type="match status" value="1"/>
</dbReference>
<gene>
    <name evidence="5" type="ORF">IAB88_01195</name>
</gene>
<evidence type="ECO:0000256" key="2">
    <source>
        <dbReference type="ARBA" id="ARBA00022803"/>
    </source>
</evidence>